<proteinExistence type="predicted"/>
<gene>
    <name evidence="1" type="ORF">C5167_044337</name>
</gene>
<dbReference type="EMBL" id="CM010724">
    <property type="protein sequence ID" value="RZC81752.1"/>
    <property type="molecule type" value="Genomic_DNA"/>
</dbReference>
<evidence type="ECO:0000313" key="1">
    <source>
        <dbReference type="EMBL" id="RZC81752.1"/>
    </source>
</evidence>
<dbReference type="AlphaFoldDB" id="A0A4Y7LAQ1"/>
<name>A0A4Y7LAQ1_PAPSO</name>
<dbReference type="Proteomes" id="UP000316621">
    <property type="component" value="Chromosome 10"/>
</dbReference>
<accession>A0A4Y7LAQ1</accession>
<keyword evidence="2" id="KW-1185">Reference proteome</keyword>
<evidence type="ECO:0000313" key="2">
    <source>
        <dbReference type="Proteomes" id="UP000316621"/>
    </source>
</evidence>
<protein>
    <submittedName>
        <fullName evidence="1">Uncharacterized protein</fullName>
    </submittedName>
</protein>
<reference evidence="1 2" key="1">
    <citation type="journal article" date="2018" name="Science">
        <title>The opium poppy genome and morphinan production.</title>
        <authorList>
            <person name="Guo L."/>
            <person name="Winzer T."/>
            <person name="Yang X."/>
            <person name="Li Y."/>
            <person name="Ning Z."/>
            <person name="He Z."/>
            <person name="Teodor R."/>
            <person name="Lu Y."/>
            <person name="Bowser T.A."/>
            <person name="Graham I.A."/>
            <person name="Ye K."/>
        </authorList>
    </citation>
    <scope>NUCLEOTIDE SEQUENCE [LARGE SCALE GENOMIC DNA]</scope>
    <source>
        <strain evidence="2">cv. HN1</strain>
        <tissue evidence="1">Leaves</tissue>
    </source>
</reference>
<sequence>MISMANQSWTESIRSNRSWTILSVGGQGLARRRSCVCHQRILTEHADVITFDGEEEDLKEILHI</sequence>
<organism evidence="1 2">
    <name type="scientific">Papaver somniferum</name>
    <name type="common">Opium poppy</name>
    <dbReference type="NCBI Taxonomy" id="3469"/>
    <lineage>
        <taxon>Eukaryota</taxon>
        <taxon>Viridiplantae</taxon>
        <taxon>Streptophyta</taxon>
        <taxon>Embryophyta</taxon>
        <taxon>Tracheophyta</taxon>
        <taxon>Spermatophyta</taxon>
        <taxon>Magnoliopsida</taxon>
        <taxon>Ranunculales</taxon>
        <taxon>Papaveraceae</taxon>
        <taxon>Papaveroideae</taxon>
        <taxon>Papaver</taxon>
    </lineage>
</organism>
<dbReference type="Gramene" id="RZC81752">
    <property type="protein sequence ID" value="RZC81752"/>
    <property type="gene ID" value="C5167_044337"/>
</dbReference>